<evidence type="ECO:0000256" key="3">
    <source>
        <dbReference type="ARBA" id="ARBA00023015"/>
    </source>
</evidence>
<gene>
    <name evidence="8" type="ORF">BDV26DRAFT_280645</name>
</gene>
<sequence>MSTNSYANRVCLRCRMQKRKCDKLLPVCSLCKRVNRVCSYMEPNGITGPGDSPEAVFSISLPVPDLAQLTSANVSHTIRTQVLTIIGDERRIQAVAVVYFRTIHPWFPILAEGPFYERLSHIFTHAIPDFSLLPLCMILLGASPVNDELPLRMRSLYILVKGFIASLEATETNSLELLQCRVLLSIFEVGHGMYPAAYISMGANVRAAVALGANAVSKAQLEETFGSPGRADEARCTWRGIVIADRALMTILEFGCSFNIGRSDICATGSYGFIQDAVEELVNASETFAAQITPADLEALPVFTVHPIYKAARILLGVLKNSPRFDSRRAIGALERVLQCMGTRWMAGRRYLDDLNRQMISS</sequence>
<reference evidence="8 9" key="1">
    <citation type="submission" date="2019-04" db="EMBL/GenBank/DDBJ databases">
        <title>Friends and foes A comparative genomics studyof 23 Aspergillus species from section Flavi.</title>
        <authorList>
            <consortium name="DOE Joint Genome Institute"/>
            <person name="Kjaerbolling I."/>
            <person name="Vesth T."/>
            <person name="Frisvad J.C."/>
            <person name="Nybo J.L."/>
            <person name="Theobald S."/>
            <person name="Kildgaard S."/>
            <person name="Isbrandt T."/>
            <person name="Kuo A."/>
            <person name="Sato A."/>
            <person name="Lyhne E.K."/>
            <person name="Kogle M.E."/>
            <person name="Wiebenga A."/>
            <person name="Kun R.S."/>
            <person name="Lubbers R.J."/>
            <person name="Makela M.R."/>
            <person name="Barry K."/>
            <person name="Chovatia M."/>
            <person name="Clum A."/>
            <person name="Daum C."/>
            <person name="Haridas S."/>
            <person name="He G."/>
            <person name="LaButti K."/>
            <person name="Lipzen A."/>
            <person name="Mondo S."/>
            <person name="Riley R."/>
            <person name="Salamov A."/>
            <person name="Simmons B.A."/>
            <person name="Magnuson J.K."/>
            <person name="Henrissat B."/>
            <person name="Mortensen U.H."/>
            <person name="Larsen T.O."/>
            <person name="Devries R.P."/>
            <person name="Grigoriev I.V."/>
            <person name="Machida M."/>
            <person name="Baker S.E."/>
            <person name="Andersen M.R."/>
        </authorList>
    </citation>
    <scope>NUCLEOTIDE SEQUENCE [LARGE SCALE GENOMIC DNA]</scope>
    <source>
        <strain evidence="8 9">IBT 29228</strain>
    </source>
</reference>
<keyword evidence="9" id="KW-1185">Reference proteome</keyword>
<dbReference type="Pfam" id="PF04082">
    <property type="entry name" value="Fungal_trans"/>
    <property type="match status" value="1"/>
</dbReference>
<evidence type="ECO:0000256" key="2">
    <source>
        <dbReference type="ARBA" id="ARBA00022723"/>
    </source>
</evidence>
<dbReference type="InterPro" id="IPR007219">
    <property type="entry name" value="XnlR_reg_dom"/>
</dbReference>
<keyword evidence="6" id="KW-0539">Nucleus</keyword>
<protein>
    <recommendedName>
        <fullName evidence="7">Zn(2)-C6 fungal-type domain-containing protein</fullName>
    </recommendedName>
</protein>
<dbReference type="InterPro" id="IPR036864">
    <property type="entry name" value="Zn2-C6_fun-type_DNA-bd_sf"/>
</dbReference>
<dbReference type="GO" id="GO:0009893">
    <property type="term" value="P:positive regulation of metabolic process"/>
    <property type="evidence" value="ECO:0007669"/>
    <property type="project" value="UniProtKB-ARBA"/>
</dbReference>
<dbReference type="Gene3D" id="4.10.240.10">
    <property type="entry name" value="Zn(2)-C6 fungal-type DNA-binding domain"/>
    <property type="match status" value="1"/>
</dbReference>
<dbReference type="GO" id="GO:0006351">
    <property type="term" value="P:DNA-templated transcription"/>
    <property type="evidence" value="ECO:0007669"/>
    <property type="project" value="InterPro"/>
</dbReference>
<evidence type="ECO:0000313" key="9">
    <source>
        <dbReference type="Proteomes" id="UP000326198"/>
    </source>
</evidence>
<dbReference type="InterPro" id="IPR050815">
    <property type="entry name" value="TF_fung"/>
</dbReference>
<dbReference type="InterPro" id="IPR001138">
    <property type="entry name" value="Zn2Cys6_DnaBD"/>
</dbReference>
<dbReference type="GO" id="GO:0005634">
    <property type="term" value="C:nucleus"/>
    <property type="evidence" value="ECO:0007669"/>
    <property type="project" value="UniProtKB-SubCell"/>
</dbReference>
<dbReference type="GO" id="GO:0000981">
    <property type="term" value="F:DNA-binding transcription factor activity, RNA polymerase II-specific"/>
    <property type="evidence" value="ECO:0007669"/>
    <property type="project" value="InterPro"/>
</dbReference>
<dbReference type="CDD" id="cd12148">
    <property type="entry name" value="fungal_TF_MHR"/>
    <property type="match status" value="1"/>
</dbReference>
<dbReference type="PANTHER" id="PTHR47338">
    <property type="entry name" value="ZN(II)2CYS6 TRANSCRIPTION FACTOR (EUROFUNG)-RELATED"/>
    <property type="match status" value="1"/>
</dbReference>
<dbReference type="GO" id="GO:0008270">
    <property type="term" value="F:zinc ion binding"/>
    <property type="evidence" value="ECO:0007669"/>
    <property type="project" value="InterPro"/>
</dbReference>
<evidence type="ECO:0000256" key="4">
    <source>
        <dbReference type="ARBA" id="ARBA00023125"/>
    </source>
</evidence>
<comment type="subcellular location">
    <subcellularLocation>
        <location evidence="1">Nucleus</location>
    </subcellularLocation>
</comment>
<dbReference type="Proteomes" id="UP000326198">
    <property type="component" value="Unassembled WGS sequence"/>
</dbReference>
<keyword evidence="3" id="KW-0805">Transcription regulation</keyword>
<proteinExistence type="predicted"/>
<keyword evidence="5" id="KW-0804">Transcription</keyword>
<dbReference type="SMART" id="SM00066">
    <property type="entry name" value="GAL4"/>
    <property type="match status" value="1"/>
</dbReference>
<dbReference type="PROSITE" id="PS00463">
    <property type="entry name" value="ZN2_CY6_FUNGAL_1"/>
    <property type="match status" value="1"/>
</dbReference>
<organism evidence="8 9">
    <name type="scientific">Aspergillus bertholletiae</name>
    <dbReference type="NCBI Taxonomy" id="1226010"/>
    <lineage>
        <taxon>Eukaryota</taxon>
        <taxon>Fungi</taxon>
        <taxon>Dikarya</taxon>
        <taxon>Ascomycota</taxon>
        <taxon>Pezizomycotina</taxon>
        <taxon>Eurotiomycetes</taxon>
        <taxon>Eurotiomycetidae</taxon>
        <taxon>Eurotiales</taxon>
        <taxon>Aspergillaceae</taxon>
        <taxon>Aspergillus</taxon>
        <taxon>Aspergillus subgen. Circumdati</taxon>
    </lineage>
</organism>
<dbReference type="PANTHER" id="PTHR47338:SF20">
    <property type="entry name" value="ZN(II)2CYS6 TRANSCRIPTION FACTOR (EUROFUNG)"/>
    <property type="match status" value="1"/>
</dbReference>
<dbReference type="Pfam" id="PF00172">
    <property type="entry name" value="Zn_clus"/>
    <property type="match status" value="1"/>
</dbReference>
<evidence type="ECO:0000256" key="6">
    <source>
        <dbReference type="ARBA" id="ARBA00023242"/>
    </source>
</evidence>
<name>A0A5N7BB58_9EURO</name>
<accession>A0A5N7BB58</accession>
<evidence type="ECO:0000313" key="8">
    <source>
        <dbReference type="EMBL" id="KAE8379008.1"/>
    </source>
</evidence>
<evidence type="ECO:0000256" key="5">
    <source>
        <dbReference type="ARBA" id="ARBA00023163"/>
    </source>
</evidence>
<keyword evidence="4" id="KW-0238">DNA-binding</keyword>
<evidence type="ECO:0000259" key="7">
    <source>
        <dbReference type="PROSITE" id="PS50048"/>
    </source>
</evidence>
<feature type="domain" description="Zn(2)-C6 fungal-type" evidence="7">
    <location>
        <begin position="10"/>
        <end position="40"/>
    </location>
</feature>
<keyword evidence="2" id="KW-0479">Metal-binding</keyword>
<dbReference type="OrthoDB" id="270167at2759"/>
<dbReference type="CDD" id="cd00067">
    <property type="entry name" value="GAL4"/>
    <property type="match status" value="1"/>
</dbReference>
<dbReference type="AlphaFoldDB" id="A0A5N7BB58"/>
<dbReference type="SUPFAM" id="SSF57701">
    <property type="entry name" value="Zn2/Cys6 DNA-binding domain"/>
    <property type="match status" value="1"/>
</dbReference>
<dbReference type="EMBL" id="ML736200">
    <property type="protein sequence ID" value="KAE8379008.1"/>
    <property type="molecule type" value="Genomic_DNA"/>
</dbReference>
<evidence type="ECO:0000256" key="1">
    <source>
        <dbReference type="ARBA" id="ARBA00004123"/>
    </source>
</evidence>
<dbReference type="GO" id="GO:0003677">
    <property type="term" value="F:DNA binding"/>
    <property type="evidence" value="ECO:0007669"/>
    <property type="project" value="UniProtKB-KW"/>
</dbReference>
<dbReference type="PROSITE" id="PS50048">
    <property type="entry name" value="ZN2_CY6_FUNGAL_2"/>
    <property type="match status" value="1"/>
</dbReference>